<dbReference type="PANTHER" id="PTHR11002">
    <property type="entry name" value="CARBONIC ANHYDRASE"/>
    <property type="match status" value="1"/>
</dbReference>
<proteinExistence type="inferred from homology"/>
<evidence type="ECO:0000313" key="8">
    <source>
        <dbReference type="EMBL" id="KAK9827572.1"/>
    </source>
</evidence>
<comment type="function">
    <text evidence="7">Reversible hydration of carbon dioxide.</text>
</comment>
<dbReference type="EMBL" id="JALJOS010000018">
    <property type="protein sequence ID" value="KAK9827572.1"/>
    <property type="molecule type" value="Genomic_DNA"/>
</dbReference>
<evidence type="ECO:0000256" key="4">
    <source>
        <dbReference type="ARBA" id="ARBA00023239"/>
    </source>
</evidence>
<evidence type="ECO:0000256" key="2">
    <source>
        <dbReference type="ARBA" id="ARBA00012925"/>
    </source>
</evidence>
<dbReference type="Gene3D" id="3.40.1050.10">
    <property type="entry name" value="Carbonic anhydrase"/>
    <property type="match status" value="1"/>
</dbReference>
<dbReference type="GO" id="GO:0015976">
    <property type="term" value="P:carbon utilization"/>
    <property type="evidence" value="ECO:0007669"/>
    <property type="project" value="InterPro"/>
</dbReference>
<dbReference type="SMART" id="SM00947">
    <property type="entry name" value="Pro_CA"/>
    <property type="match status" value="1"/>
</dbReference>
<dbReference type="SUPFAM" id="SSF53056">
    <property type="entry name" value="beta-carbonic anhydrase, cab"/>
    <property type="match status" value="1"/>
</dbReference>
<feature type="binding site" evidence="6">
    <location>
        <position position="55"/>
    </location>
    <ligand>
        <name>Zn(2+)</name>
        <dbReference type="ChEBI" id="CHEBI:29105"/>
    </ligand>
</feature>
<evidence type="ECO:0000256" key="3">
    <source>
        <dbReference type="ARBA" id="ARBA00022833"/>
    </source>
</evidence>
<dbReference type="GO" id="GO:0008270">
    <property type="term" value="F:zinc ion binding"/>
    <property type="evidence" value="ECO:0007669"/>
    <property type="project" value="UniProtKB-UniRule"/>
</dbReference>
<organism evidence="8 9">
    <name type="scientific">Apatococcus lobatus</name>
    <dbReference type="NCBI Taxonomy" id="904363"/>
    <lineage>
        <taxon>Eukaryota</taxon>
        <taxon>Viridiplantae</taxon>
        <taxon>Chlorophyta</taxon>
        <taxon>core chlorophytes</taxon>
        <taxon>Trebouxiophyceae</taxon>
        <taxon>Chlorellales</taxon>
        <taxon>Chlorellaceae</taxon>
        <taxon>Apatococcus</taxon>
    </lineage>
</organism>
<dbReference type="InterPro" id="IPR001765">
    <property type="entry name" value="Carbonic_anhydrase"/>
</dbReference>
<comment type="cofactor">
    <cofactor evidence="6">
        <name>Zn(2+)</name>
        <dbReference type="ChEBI" id="CHEBI:29105"/>
    </cofactor>
    <text evidence="6">Binds 1 zinc ion per subunit.</text>
</comment>
<dbReference type="Pfam" id="PF00484">
    <property type="entry name" value="Pro_CA"/>
    <property type="match status" value="1"/>
</dbReference>
<dbReference type="InterPro" id="IPR015892">
    <property type="entry name" value="Carbonic_anhydrase_CS"/>
</dbReference>
<keyword evidence="4 7" id="KW-0456">Lyase</keyword>
<keyword evidence="9" id="KW-1185">Reference proteome</keyword>
<comment type="catalytic activity">
    <reaction evidence="5 7">
        <text>hydrogencarbonate + H(+) = CO2 + H2O</text>
        <dbReference type="Rhea" id="RHEA:10748"/>
        <dbReference type="ChEBI" id="CHEBI:15377"/>
        <dbReference type="ChEBI" id="CHEBI:15378"/>
        <dbReference type="ChEBI" id="CHEBI:16526"/>
        <dbReference type="ChEBI" id="CHEBI:17544"/>
        <dbReference type="EC" id="4.2.1.1"/>
    </reaction>
</comment>
<feature type="binding site" evidence="6">
    <location>
        <position position="111"/>
    </location>
    <ligand>
        <name>Zn(2+)</name>
        <dbReference type="ChEBI" id="CHEBI:29105"/>
    </ligand>
</feature>
<feature type="binding site" evidence="6">
    <location>
        <position position="57"/>
    </location>
    <ligand>
        <name>Zn(2+)</name>
        <dbReference type="ChEBI" id="CHEBI:29105"/>
    </ligand>
</feature>
<protein>
    <recommendedName>
        <fullName evidence="2 7">Carbonic anhydrase</fullName>
        <ecNumber evidence="2 7">4.2.1.1</ecNumber>
    </recommendedName>
    <alternativeName>
        <fullName evidence="7">Carbonate dehydratase</fullName>
    </alternativeName>
</protein>
<dbReference type="EC" id="4.2.1.1" evidence="2 7"/>
<evidence type="ECO:0000256" key="6">
    <source>
        <dbReference type="PIRSR" id="PIRSR601765-1"/>
    </source>
</evidence>
<name>A0AAW1R1I7_9CHLO</name>
<dbReference type="GO" id="GO:0004089">
    <property type="term" value="F:carbonate dehydratase activity"/>
    <property type="evidence" value="ECO:0007669"/>
    <property type="project" value="UniProtKB-UniRule"/>
</dbReference>
<keyword evidence="6" id="KW-0479">Metal-binding</keyword>
<dbReference type="InterPro" id="IPR036874">
    <property type="entry name" value="Carbonic_anhydrase_sf"/>
</dbReference>
<dbReference type="PROSITE" id="PS00704">
    <property type="entry name" value="PROK_CO2_ANHYDRASE_1"/>
    <property type="match status" value="1"/>
</dbReference>
<keyword evidence="3 6" id="KW-0862">Zinc</keyword>
<gene>
    <name evidence="8" type="ORF">WJX74_011037</name>
</gene>
<dbReference type="PANTHER" id="PTHR11002:SF79">
    <property type="entry name" value="CARBONIC ANHYDRASE 2"/>
    <property type="match status" value="1"/>
</dbReference>
<reference evidence="8 9" key="1">
    <citation type="journal article" date="2024" name="Nat. Commun.">
        <title>Phylogenomics reveals the evolutionary origins of lichenization in chlorophyte algae.</title>
        <authorList>
            <person name="Puginier C."/>
            <person name="Libourel C."/>
            <person name="Otte J."/>
            <person name="Skaloud P."/>
            <person name="Haon M."/>
            <person name="Grisel S."/>
            <person name="Petersen M."/>
            <person name="Berrin J.G."/>
            <person name="Delaux P.M."/>
            <person name="Dal Grande F."/>
            <person name="Keller J."/>
        </authorList>
    </citation>
    <scope>NUCLEOTIDE SEQUENCE [LARGE SCALE GENOMIC DNA]</scope>
    <source>
        <strain evidence="8 9">SAG 2145</strain>
    </source>
</reference>
<accession>A0AAW1R1I7</accession>
<dbReference type="AlphaFoldDB" id="A0AAW1R1I7"/>
<comment type="similarity">
    <text evidence="1 7">Belongs to the beta-class carbonic anhydrase family.</text>
</comment>
<evidence type="ECO:0000256" key="1">
    <source>
        <dbReference type="ARBA" id="ARBA00006217"/>
    </source>
</evidence>
<evidence type="ECO:0000256" key="5">
    <source>
        <dbReference type="ARBA" id="ARBA00048348"/>
    </source>
</evidence>
<sequence>MVQTANRNKAESALGELLSGNKRYQQGALQKCVFNQQAFISGKSGQAPPAIVLSCSDSRVPPEMVLDQGLGDIFVIRVAGNVLDNNVLASMLYALTHLGSRLVIVMGHSKCGACNAAQGAYIQSQSGGGQSKGVDPVSQLLAPIIDTCGHLARNAGNTGGDLKNSIPVEAIVEQNSIATATSVFQALQQNLSGNEILGEIVVAAGKYDLDDGTVKVLKRWPAKAPRSALQKNLPKLVLLGVGAIVIGVKAFKSIR</sequence>
<dbReference type="Proteomes" id="UP001438707">
    <property type="component" value="Unassembled WGS sequence"/>
</dbReference>
<feature type="binding site" evidence="6">
    <location>
        <position position="108"/>
    </location>
    <ligand>
        <name>Zn(2+)</name>
        <dbReference type="ChEBI" id="CHEBI:29105"/>
    </ligand>
</feature>
<comment type="caution">
    <text evidence="8">The sequence shown here is derived from an EMBL/GenBank/DDBJ whole genome shotgun (WGS) entry which is preliminary data.</text>
</comment>
<evidence type="ECO:0000256" key="7">
    <source>
        <dbReference type="RuleBase" id="RU003956"/>
    </source>
</evidence>
<evidence type="ECO:0000313" key="9">
    <source>
        <dbReference type="Proteomes" id="UP001438707"/>
    </source>
</evidence>